<dbReference type="EMBL" id="ML213613">
    <property type="protein sequence ID" value="TFK36564.1"/>
    <property type="molecule type" value="Genomic_DNA"/>
</dbReference>
<feature type="compositionally biased region" description="Basic and acidic residues" evidence="1">
    <location>
        <begin position="250"/>
        <end position="261"/>
    </location>
</feature>
<evidence type="ECO:0000313" key="3">
    <source>
        <dbReference type="Proteomes" id="UP000308652"/>
    </source>
</evidence>
<sequence>MADKDNEMEIDFATPQPIHDASPHTSMHQDIQSKLGPILEKLSGHYSPLAKSNPYIFVNKDNIWSVKGWYAKAIIENENIDWIASSSGQLTLPILVEGINFNQSQAISFDALSLASSHSDSHSASASVSGSVYASASASASTSAPEYPFATNSVQYLIATTLNIPFNLTDHQRGDIQKSYTKYLAIEDTRSHLKQLKDDGLWTAKLPLEKWLKGDPTAKSTLEVWGPYKPSFGNIPIVVKEYLAEIAEEKRVQDKEKEKEKKKPTKHSKKNLM</sequence>
<name>A0A5C3LTX1_9AGAR</name>
<keyword evidence="3" id="KW-1185">Reference proteome</keyword>
<accession>A0A5C3LTX1</accession>
<feature type="region of interest" description="Disordered" evidence="1">
    <location>
        <begin position="250"/>
        <end position="273"/>
    </location>
</feature>
<evidence type="ECO:0000313" key="2">
    <source>
        <dbReference type="EMBL" id="TFK36564.1"/>
    </source>
</evidence>
<organism evidence="2 3">
    <name type="scientific">Crucibulum laeve</name>
    <dbReference type="NCBI Taxonomy" id="68775"/>
    <lineage>
        <taxon>Eukaryota</taxon>
        <taxon>Fungi</taxon>
        <taxon>Dikarya</taxon>
        <taxon>Basidiomycota</taxon>
        <taxon>Agaricomycotina</taxon>
        <taxon>Agaricomycetes</taxon>
        <taxon>Agaricomycetidae</taxon>
        <taxon>Agaricales</taxon>
        <taxon>Agaricineae</taxon>
        <taxon>Nidulariaceae</taxon>
        <taxon>Crucibulum</taxon>
    </lineage>
</organism>
<protein>
    <submittedName>
        <fullName evidence="2">Uncharacterized protein</fullName>
    </submittedName>
</protein>
<proteinExistence type="predicted"/>
<evidence type="ECO:0000256" key="1">
    <source>
        <dbReference type="SAM" id="MobiDB-lite"/>
    </source>
</evidence>
<gene>
    <name evidence="2" type="ORF">BDQ12DRAFT_667709</name>
</gene>
<feature type="compositionally biased region" description="Basic residues" evidence="1">
    <location>
        <begin position="262"/>
        <end position="273"/>
    </location>
</feature>
<dbReference type="OrthoDB" id="3070904at2759"/>
<reference evidence="2 3" key="1">
    <citation type="journal article" date="2019" name="Nat. Ecol. Evol.">
        <title>Megaphylogeny resolves global patterns of mushroom evolution.</title>
        <authorList>
            <person name="Varga T."/>
            <person name="Krizsan K."/>
            <person name="Foldi C."/>
            <person name="Dima B."/>
            <person name="Sanchez-Garcia M."/>
            <person name="Sanchez-Ramirez S."/>
            <person name="Szollosi G.J."/>
            <person name="Szarkandi J.G."/>
            <person name="Papp V."/>
            <person name="Albert L."/>
            <person name="Andreopoulos W."/>
            <person name="Angelini C."/>
            <person name="Antonin V."/>
            <person name="Barry K.W."/>
            <person name="Bougher N.L."/>
            <person name="Buchanan P."/>
            <person name="Buyck B."/>
            <person name="Bense V."/>
            <person name="Catcheside P."/>
            <person name="Chovatia M."/>
            <person name="Cooper J."/>
            <person name="Damon W."/>
            <person name="Desjardin D."/>
            <person name="Finy P."/>
            <person name="Geml J."/>
            <person name="Haridas S."/>
            <person name="Hughes K."/>
            <person name="Justo A."/>
            <person name="Karasinski D."/>
            <person name="Kautmanova I."/>
            <person name="Kiss B."/>
            <person name="Kocsube S."/>
            <person name="Kotiranta H."/>
            <person name="LaButti K.M."/>
            <person name="Lechner B.E."/>
            <person name="Liimatainen K."/>
            <person name="Lipzen A."/>
            <person name="Lukacs Z."/>
            <person name="Mihaltcheva S."/>
            <person name="Morgado L.N."/>
            <person name="Niskanen T."/>
            <person name="Noordeloos M.E."/>
            <person name="Ohm R.A."/>
            <person name="Ortiz-Santana B."/>
            <person name="Ovrebo C."/>
            <person name="Racz N."/>
            <person name="Riley R."/>
            <person name="Savchenko A."/>
            <person name="Shiryaev A."/>
            <person name="Soop K."/>
            <person name="Spirin V."/>
            <person name="Szebenyi C."/>
            <person name="Tomsovsky M."/>
            <person name="Tulloss R.E."/>
            <person name="Uehling J."/>
            <person name="Grigoriev I.V."/>
            <person name="Vagvolgyi C."/>
            <person name="Papp T."/>
            <person name="Martin F.M."/>
            <person name="Miettinen O."/>
            <person name="Hibbett D.S."/>
            <person name="Nagy L.G."/>
        </authorList>
    </citation>
    <scope>NUCLEOTIDE SEQUENCE [LARGE SCALE GENOMIC DNA]</scope>
    <source>
        <strain evidence="2 3">CBS 166.37</strain>
    </source>
</reference>
<dbReference type="Proteomes" id="UP000308652">
    <property type="component" value="Unassembled WGS sequence"/>
</dbReference>
<dbReference type="AlphaFoldDB" id="A0A5C3LTX1"/>